<dbReference type="SUPFAM" id="SSF109854">
    <property type="entry name" value="DinB/YfiT-like putative metalloenzymes"/>
    <property type="match status" value="1"/>
</dbReference>
<organism evidence="2 3">
    <name type="scientific">Actinocatenispora sera</name>
    <dbReference type="NCBI Taxonomy" id="390989"/>
    <lineage>
        <taxon>Bacteria</taxon>
        <taxon>Bacillati</taxon>
        <taxon>Actinomycetota</taxon>
        <taxon>Actinomycetes</taxon>
        <taxon>Micromonosporales</taxon>
        <taxon>Micromonosporaceae</taxon>
        <taxon>Actinocatenispora</taxon>
    </lineage>
</organism>
<gene>
    <name evidence="2" type="ORF">Asera_59530</name>
</gene>
<evidence type="ECO:0000313" key="3">
    <source>
        <dbReference type="Proteomes" id="UP000680750"/>
    </source>
</evidence>
<evidence type="ECO:0000313" key="2">
    <source>
        <dbReference type="EMBL" id="BCJ31845.1"/>
    </source>
</evidence>
<dbReference type="RefSeq" id="WP_084130804.1">
    <property type="nucleotide sequence ID" value="NZ_JOEG01000001.1"/>
</dbReference>
<dbReference type="InterPro" id="IPR024344">
    <property type="entry name" value="MDMPI_metal-binding"/>
</dbReference>
<dbReference type="KEGG" id="aser:Asera_59530"/>
<sequence length="195" mass="20662">MSPDPPMTPAAGVDTTTLVPRAVDLVWPLAARAGARPTAPTPCQEYTVEQLGTHLVAMLGHGVRAGNAQHTTGASAGSWERYAETATALAAAWSNPAAWTGTTQFHGGRQRRGFIGSIMVMELVVHGWDLARALDVPYLVDDDLVATSLAAARENDALGARDFGAFGPQQRRAQLGALDHLIAYTGRDIRWAPPA</sequence>
<reference evidence="2" key="1">
    <citation type="submission" date="2020-08" db="EMBL/GenBank/DDBJ databases">
        <title>Whole genome shotgun sequence of Actinocatenispora sera NBRC 101916.</title>
        <authorList>
            <person name="Komaki H."/>
            <person name="Tamura T."/>
        </authorList>
    </citation>
    <scope>NUCLEOTIDE SEQUENCE</scope>
    <source>
        <strain evidence="2">NBRC 101916</strain>
    </source>
</reference>
<feature type="domain" description="Mycothiol-dependent maleylpyruvate isomerase metal-binding" evidence="1">
    <location>
        <begin position="80"/>
        <end position="131"/>
    </location>
</feature>
<dbReference type="AlphaFoldDB" id="A0A810LAD9"/>
<dbReference type="InterPro" id="IPR034660">
    <property type="entry name" value="DinB/YfiT-like"/>
</dbReference>
<dbReference type="InterPro" id="IPR017520">
    <property type="entry name" value="CHP03086"/>
</dbReference>
<dbReference type="InterPro" id="IPR017517">
    <property type="entry name" value="Maleyloyr_isom"/>
</dbReference>
<dbReference type="Proteomes" id="UP000680750">
    <property type="component" value="Chromosome"/>
</dbReference>
<dbReference type="NCBIfam" id="TIGR03083">
    <property type="entry name" value="maleylpyruvate isomerase family mycothiol-dependent enzyme"/>
    <property type="match status" value="1"/>
</dbReference>
<accession>A0A810LAD9</accession>
<dbReference type="Pfam" id="PF11716">
    <property type="entry name" value="MDMPI_N"/>
    <property type="match status" value="1"/>
</dbReference>
<evidence type="ECO:0000259" key="1">
    <source>
        <dbReference type="Pfam" id="PF11716"/>
    </source>
</evidence>
<protein>
    <submittedName>
        <fullName evidence="2">TIGR03086 family protein</fullName>
    </submittedName>
</protein>
<dbReference type="NCBIfam" id="TIGR03086">
    <property type="entry name" value="TIGR03086 family metal-binding protein"/>
    <property type="match status" value="1"/>
</dbReference>
<dbReference type="OrthoDB" id="8755073at2"/>
<keyword evidence="3" id="KW-1185">Reference proteome</keyword>
<dbReference type="GO" id="GO:0046872">
    <property type="term" value="F:metal ion binding"/>
    <property type="evidence" value="ECO:0007669"/>
    <property type="project" value="InterPro"/>
</dbReference>
<name>A0A810LAD9_9ACTN</name>
<proteinExistence type="predicted"/>
<dbReference type="EMBL" id="AP023354">
    <property type="protein sequence ID" value="BCJ31845.1"/>
    <property type="molecule type" value="Genomic_DNA"/>
</dbReference>